<dbReference type="PANTHER" id="PTHR30529">
    <property type="entry name" value="CYTOCHROME B561"/>
    <property type="match status" value="1"/>
</dbReference>
<keyword evidence="10" id="KW-0408">Iron</keyword>
<sequence length="172" mass="18774">MGTVRYNAGARTLHWLIALLIIGNIAGGLLHEALDGVISIMPLHKAVGMSVLVLSLVRLGWRMAWTAPAYPATMTRAEVGLAHLVHVVLYLFMIAMPLTGWIMSSASPYPLTWFGLFDIPRLPVVKDSLLAGLGHEAHEIGGYLLIALVAGHALAALRHHFMLKDDILKRML</sequence>
<keyword evidence="6 13" id="KW-0812">Transmembrane</keyword>
<keyword evidence="11 13" id="KW-0472">Membrane</keyword>
<feature type="transmembrane region" description="Helical" evidence="13">
    <location>
        <begin position="140"/>
        <end position="161"/>
    </location>
</feature>
<dbReference type="SUPFAM" id="SSF81342">
    <property type="entry name" value="Transmembrane di-heme cytochromes"/>
    <property type="match status" value="1"/>
</dbReference>
<feature type="domain" description="Cytochrome b561 bacterial/Ni-hydrogenase" evidence="14">
    <location>
        <begin position="5"/>
        <end position="172"/>
    </location>
</feature>
<comment type="cofactor">
    <cofactor evidence="1">
        <name>heme b</name>
        <dbReference type="ChEBI" id="CHEBI:60344"/>
    </cofactor>
</comment>
<evidence type="ECO:0000256" key="13">
    <source>
        <dbReference type="SAM" id="Phobius"/>
    </source>
</evidence>
<name>A0ABT0AFR7_9SPHN</name>
<dbReference type="Proteomes" id="UP001162802">
    <property type="component" value="Unassembled WGS sequence"/>
</dbReference>
<dbReference type="InterPro" id="IPR016174">
    <property type="entry name" value="Di-haem_cyt_TM"/>
</dbReference>
<accession>A0ABT0AFR7</accession>
<keyword evidence="8" id="KW-0249">Electron transport</keyword>
<evidence type="ECO:0000256" key="1">
    <source>
        <dbReference type="ARBA" id="ARBA00001970"/>
    </source>
</evidence>
<keyword evidence="16" id="KW-1185">Reference proteome</keyword>
<evidence type="ECO:0000256" key="10">
    <source>
        <dbReference type="ARBA" id="ARBA00023004"/>
    </source>
</evidence>
<keyword evidence="3" id="KW-0813">Transport</keyword>
<evidence type="ECO:0000256" key="11">
    <source>
        <dbReference type="ARBA" id="ARBA00023136"/>
    </source>
</evidence>
<organism evidence="15 16">
    <name type="scientific">Novosphingobium mangrovi</name>
    <name type="common">ex Hu et al. 2023</name>
    <dbReference type="NCBI Taxonomy" id="2930094"/>
    <lineage>
        <taxon>Bacteria</taxon>
        <taxon>Pseudomonadati</taxon>
        <taxon>Pseudomonadota</taxon>
        <taxon>Alphaproteobacteria</taxon>
        <taxon>Sphingomonadales</taxon>
        <taxon>Sphingomonadaceae</taxon>
        <taxon>Novosphingobium</taxon>
    </lineage>
</organism>
<evidence type="ECO:0000256" key="8">
    <source>
        <dbReference type="ARBA" id="ARBA00022982"/>
    </source>
</evidence>
<keyword evidence="9 13" id="KW-1133">Transmembrane helix</keyword>
<evidence type="ECO:0000256" key="7">
    <source>
        <dbReference type="ARBA" id="ARBA00022723"/>
    </source>
</evidence>
<comment type="subcellular location">
    <subcellularLocation>
        <location evidence="2">Cell membrane</location>
        <topology evidence="2">Multi-pass membrane protein</topology>
    </subcellularLocation>
</comment>
<dbReference type="RefSeq" id="WP_243801686.1">
    <property type="nucleotide sequence ID" value="NZ_JALHAT010000031.1"/>
</dbReference>
<evidence type="ECO:0000256" key="6">
    <source>
        <dbReference type="ARBA" id="ARBA00022692"/>
    </source>
</evidence>
<feature type="transmembrane region" description="Helical" evidence="13">
    <location>
        <begin position="43"/>
        <end position="61"/>
    </location>
</feature>
<evidence type="ECO:0000313" key="16">
    <source>
        <dbReference type="Proteomes" id="UP001162802"/>
    </source>
</evidence>
<dbReference type="PANTHER" id="PTHR30529:SF1">
    <property type="entry name" value="CYTOCHROME B561 HOMOLOG 2"/>
    <property type="match status" value="1"/>
</dbReference>
<comment type="caution">
    <text evidence="15">The sequence shown here is derived from an EMBL/GenBank/DDBJ whole genome shotgun (WGS) entry which is preliminary data.</text>
</comment>
<feature type="transmembrane region" description="Helical" evidence="13">
    <location>
        <begin position="12"/>
        <end position="31"/>
    </location>
</feature>
<dbReference type="InterPro" id="IPR052168">
    <property type="entry name" value="Cytochrome_b561_oxidase"/>
</dbReference>
<evidence type="ECO:0000256" key="5">
    <source>
        <dbReference type="ARBA" id="ARBA00022617"/>
    </source>
</evidence>
<evidence type="ECO:0000256" key="12">
    <source>
        <dbReference type="ARBA" id="ARBA00037975"/>
    </source>
</evidence>
<feature type="transmembrane region" description="Helical" evidence="13">
    <location>
        <begin position="81"/>
        <end position="103"/>
    </location>
</feature>
<gene>
    <name evidence="15" type="ORF">MTR65_15275</name>
</gene>
<keyword evidence="5" id="KW-0349">Heme</keyword>
<protein>
    <submittedName>
        <fullName evidence="15">Cytochrome b</fullName>
    </submittedName>
</protein>
<evidence type="ECO:0000256" key="3">
    <source>
        <dbReference type="ARBA" id="ARBA00022448"/>
    </source>
</evidence>
<reference evidence="15" key="1">
    <citation type="submission" date="2022-03" db="EMBL/GenBank/DDBJ databases">
        <title>Identification of a novel bacterium isolated from mangrove sediments.</title>
        <authorList>
            <person name="Pan X."/>
        </authorList>
    </citation>
    <scope>NUCLEOTIDE SEQUENCE</scope>
    <source>
        <strain evidence="15">B2637</strain>
    </source>
</reference>
<evidence type="ECO:0000259" key="14">
    <source>
        <dbReference type="Pfam" id="PF01292"/>
    </source>
</evidence>
<evidence type="ECO:0000256" key="9">
    <source>
        <dbReference type="ARBA" id="ARBA00022989"/>
    </source>
</evidence>
<keyword evidence="7" id="KW-0479">Metal-binding</keyword>
<keyword evidence="4" id="KW-1003">Cell membrane</keyword>
<dbReference type="InterPro" id="IPR011577">
    <property type="entry name" value="Cyt_b561_bac/Ni-Hgenase"/>
</dbReference>
<dbReference type="Pfam" id="PF01292">
    <property type="entry name" value="Ni_hydr_CYTB"/>
    <property type="match status" value="1"/>
</dbReference>
<evidence type="ECO:0000256" key="2">
    <source>
        <dbReference type="ARBA" id="ARBA00004651"/>
    </source>
</evidence>
<evidence type="ECO:0000313" key="15">
    <source>
        <dbReference type="EMBL" id="MCJ1962056.1"/>
    </source>
</evidence>
<dbReference type="EMBL" id="JALHAT010000031">
    <property type="protein sequence ID" value="MCJ1962056.1"/>
    <property type="molecule type" value="Genomic_DNA"/>
</dbReference>
<evidence type="ECO:0000256" key="4">
    <source>
        <dbReference type="ARBA" id="ARBA00022475"/>
    </source>
</evidence>
<proteinExistence type="inferred from homology"/>
<comment type="similarity">
    <text evidence="12">Belongs to the cytochrome b561 family.</text>
</comment>